<reference evidence="2" key="1">
    <citation type="submission" date="2016-12" db="EMBL/GenBank/DDBJ databases">
        <authorList>
            <person name="Varghese N."/>
            <person name="Submissions S."/>
        </authorList>
    </citation>
    <scope>NUCLEOTIDE SEQUENCE [LARGE SCALE GENOMIC DNA]</scope>
    <source>
        <strain evidence="2">DSM 25035</strain>
    </source>
</reference>
<name>A0A1M7Z979_9BACT</name>
<proteinExistence type="predicted"/>
<accession>A0A1M7Z979</accession>
<evidence type="ECO:0000313" key="1">
    <source>
        <dbReference type="EMBL" id="SHO61379.1"/>
    </source>
</evidence>
<evidence type="ECO:0000313" key="2">
    <source>
        <dbReference type="Proteomes" id="UP000184609"/>
    </source>
</evidence>
<dbReference type="AlphaFoldDB" id="A0A1M7Z979"/>
<sequence>MFGRLDASSFSGSIPFYQGEFEIILSKITACYHLMLSDGVQVPNDENGIRDSLLIDYLQNNDIRKQLDMIWWNFDREVPESTTVGRTDIKVKPLNPFIDHEAYYIIECKRLDSVNTTGATGLNAKYIENGIIRFVTKQYSSYYQVNGMIGFVVAPLDIHSNIDCINKLLETSFTFVTTSKKISRAYFIKHFEYQYTSSHLDKDNVGLEIYHLMFDFSKQIN</sequence>
<gene>
    <name evidence="1" type="ORF">SAMN04488108_1302</name>
</gene>
<protein>
    <submittedName>
        <fullName evidence="1">Uncharacterized protein</fullName>
    </submittedName>
</protein>
<dbReference type="STRING" id="1073327.SAMN04488108_1302"/>
<dbReference type="EMBL" id="FRXN01000002">
    <property type="protein sequence ID" value="SHO61379.1"/>
    <property type="molecule type" value="Genomic_DNA"/>
</dbReference>
<dbReference type="Proteomes" id="UP000184609">
    <property type="component" value="Unassembled WGS sequence"/>
</dbReference>
<dbReference type="OrthoDB" id="1095187at2"/>
<keyword evidence="2" id="KW-1185">Reference proteome</keyword>
<dbReference type="RefSeq" id="WP_134204402.1">
    <property type="nucleotide sequence ID" value="NZ_FRXN01000002.1"/>
</dbReference>
<organism evidence="1 2">
    <name type="scientific">Algoriphagus zhangzhouensis</name>
    <dbReference type="NCBI Taxonomy" id="1073327"/>
    <lineage>
        <taxon>Bacteria</taxon>
        <taxon>Pseudomonadati</taxon>
        <taxon>Bacteroidota</taxon>
        <taxon>Cytophagia</taxon>
        <taxon>Cytophagales</taxon>
        <taxon>Cyclobacteriaceae</taxon>
        <taxon>Algoriphagus</taxon>
    </lineage>
</organism>